<evidence type="ECO:0000313" key="1">
    <source>
        <dbReference type="EMBL" id="VDP02795.1"/>
    </source>
</evidence>
<dbReference type="AlphaFoldDB" id="A0A3P8B7H8"/>
<gene>
    <name evidence="1" type="ORF">HPBE_LOCUS15448</name>
</gene>
<sequence length="63" mass="7302">MLLNLARRTLARLAIVMTFRGNLRSLTQMKRIQAIRRRTSPPTPVNRVCQRVPVIHRLHQSTG</sequence>
<organism evidence="1">
    <name type="scientific">Heligmosomoides polygyrus</name>
    <name type="common">Parasitic roundworm</name>
    <dbReference type="NCBI Taxonomy" id="6339"/>
    <lineage>
        <taxon>Eukaryota</taxon>
        <taxon>Metazoa</taxon>
        <taxon>Ecdysozoa</taxon>
        <taxon>Nematoda</taxon>
        <taxon>Chromadorea</taxon>
        <taxon>Rhabditida</taxon>
        <taxon>Rhabditina</taxon>
        <taxon>Rhabditomorpha</taxon>
        <taxon>Strongyloidea</taxon>
        <taxon>Heligmosomidae</taxon>
        <taxon>Heligmosomoides</taxon>
    </lineage>
</organism>
<protein>
    <submittedName>
        <fullName evidence="1">Uncharacterized protein</fullName>
    </submittedName>
</protein>
<proteinExistence type="predicted"/>
<accession>A0A3P8B7H8</accession>
<dbReference type="EMBL" id="UZAH01028856">
    <property type="protein sequence ID" value="VDP02795.1"/>
    <property type="molecule type" value="Genomic_DNA"/>
</dbReference>
<reference evidence="1" key="1">
    <citation type="submission" date="2018-11" db="EMBL/GenBank/DDBJ databases">
        <authorList>
            <consortium name="Pathogen Informatics"/>
        </authorList>
    </citation>
    <scope>NUCLEOTIDE SEQUENCE [LARGE SCALE GENOMIC DNA]</scope>
</reference>
<name>A0A3P8B7H8_HELPZ</name>